<evidence type="ECO:0000313" key="1">
    <source>
        <dbReference type="EMBL" id="PMB71110.1"/>
    </source>
</evidence>
<proteinExistence type="predicted"/>
<accession>A0A2N6NV13</accession>
<dbReference type="EMBL" id="MRVG01000003">
    <property type="protein sequence ID" value="PMB71110.1"/>
    <property type="molecule type" value="Genomic_DNA"/>
</dbReference>
<dbReference type="AlphaFoldDB" id="A0A2N6NV13"/>
<name>A0A2N6NV13_BEABA</name>
<gene>
    <name evidence="1" type="ORF">BM221_003575</name>
</gene>
<evidence type="ECO:0000313" key="2">
    <source>
        <dbReference type="Proteomes" id="UP000235728"/>
    </source>
</evidence>
<dbReference type="Proteomes" id="UP000235728">
    <property type="component" value="Unassembled WGS sequence"/>
</dbReference>
<reference evidence="1 2" key="1">
    <citation type="journal article" date="2016" name="Appl. Microbiol. Biotechnol.">
        <title>Characterization of T-DNA insertion mutants with decreased virulence in the entomopathogenic fungus Beauveria bassiana JEF-007.</title>
        <authorList>
            <person name="Kim S."/>
            <person name="Lee S.J."/>
            <person name="Nai Y.S."/>
            <person name="Yu J.S."/>
            <person name="Lee M.R."/>
            <person name="Yang Y.T."/>
            <person name="Kim J.S."/>
        </authorList>
    </citation>
    <scope>NUCLEOTIDE SEQUENCE [LARGE SCALE GENOMIC DNA]</scope>
    <source>
        <strain evidence="1 2">JEF-007</strain>
    </source>
</reference>
<comment type="caution">
    <text evidence="1">The sequence shown here is derived from an EMBL/GenBank/DDBJ whole genome shotgun (WGS) entry which is preliminary data.</text>
</comment>
<sequence>MPCERLPLLVLDLPLVVVRSSINATHRTQHPASIRHLLSAVLQPANSPQLRAFAAPALRLPHRSTPSCGRLPPYPPACNLDHFSSTRPPLCDLFDPSSLPLRMRLIPCTDECTRLLKA</sequence>
<organism evidence="1 2">
    <name type="scientific">Beauveria bassiana</name>
    <name type="common">White muscardine disease fungus</name>
    <name type="synonym">Tritirachium shiotae</name>
    <dbReference type="NCBI Taxonomy" id="176275"/>
    <lineage>
        <taxon>Eukaryota</taxon>
        <taxon>Fungi</taxon>
        <taxon>Dikarya</taxon>
        <taxon>Ascomycota</taxon>
        <taxon>Pezizomycotina</taxon>
        <taxon>Sordariomycetes</taxon>
        <taxon>Hypocreomycetidae</taxon>
        <taxon>Hypocreales</taxon>
        <taxon>Cordycipitaceae</taxon>
        <taxon>Beauveria</taxon>
    </lineage>
</organism>
<protein>
    <submittedName>
        <fullName evidence="1">Uncharacterized protein</fullName>
    </submittedName>
</protein>